<reference evidence="1 2" key="1">
    <citation type="journal article" date="2019" name="Int. J. Syst. Evol. Microbiol.">
        <title>The Global Catalogue of Microorganisms (GCM) 10K type strain sequencing project: providing services to taxonomists for standard genome sequencing and annotation.</title>
        <authorList>
            <consortium name="The Broad Institute Genomics Platform"/>
            <consortium name="The Broad Institute Genome Sequencing Center for Infectious Disease"/>
            <person name="Wu L."/>
            <person name="Ma J."/>
        </authorList>
    </citation>
    <scope>NUCLEOTIDE SEQUENCE [LARGE SCALE GENOMIC DNA]</scope>
    <source>
        <strain evidence="1 2">JCM 13378</strain>
    </source>
</reference>
<evidence type="ECO:0000313" key="2">
    <source>
        <dbReference type="Proteomes" id="UP001501757"/>
    </source>
</evidence>
<keyword evidence="2" id="KW-1185">Reference proteome</keyword>
<organism evidence="1 2">
    <name type="scientific">Bowmanella denitrificans</name>
    <dbReference type="NCBI Taxonomy" id="366582"/>
    <lineage>
        <taxon>Bacteria</taxon>
        <taxon>Pseudomonadati</taxon>
        <taxon>Pseudomonadota</taxon>
        <taxon>Gammaproteobacteria</taxon>
        <taxon>Alteromonadales</taxon>
        <taxon>Alteromonadaceae</taxon>
        <taxon>Bowmanella</taxon>
    </lineage>
</organism>
<comment type="caution">
    <text evidence="1">The sequence shown here is derived from an EMBL/GenBank/DDBJ whole genome shotgun (WGS) entry which is preliminary data.</text>
</comment>
<evidence type="ECO:0000313" key="1">
    <source>
        <dbReference type="EMBL" id="GAA0355850.1"/>
    </source>
</evidence>
<accession>A0ABN0X5R1</accession>
<dbReference type="RefSeq" id="WP_343844661.1">
    <property type="nucleotide sequence ID" value="NZ_BAAAEI010000010.1"/>
</dbReference>
<sequence>MNFFSTLLIAVFSVNSFASEDLNGLWIWDNNSDKHTFSITLEQTEDGYRASYCAIGLSGRRIDCATKYKTYFTTQLLGEDITFKTHYSNASGKAKLKIMNGKLKWDITEPPRGEHYAPGQAVLVKAGK</sequence>
<protein>
    <submittedName>
        <fullName evidence="1">Uncharacterized protein</fullName>
    </submittedName>
</protein>
<dbReference type="Proteomes" id="UP001501757">
    <property type="component" value="Unassembled WGS sequence"/>
</dbReference>
<proteinExistence type="predicted"/>
<dbReference type="EMBL" id="BAAAEI010000010">
    <property type="protein sequence ID" value="GAA0355850.1"/>
    <property type="molecule type" value="Genomic_DNA"/>
</dbReference>
<gene>
    <name evidence="1" type="ORF">GCM10009092_20140</name>
</gene>
<name>A0ABN0X5R1_9ALTE</name>